<dbReference type="AlphaFoldDB" id="A0A949TIU0"/>
<dbReference type="InterPro" id="IPR003594">
    <property type="entry name" value="HATPase_dom"/>
</dbReference>
<keyword evidence="1" id="KW-0597">Phosphoprotein</keyword>
<dbReference type="InterPro" id="IPR001789">
    <property type="entry name" value="Sig_transdc_resp-reg_receiver"/>
</dbReference>
<dbReference type="GO" id="GO:0000155">
    <property type="term" value="F:phosphorelay sensor kinase activity"/>
    <property type="evidence" value="ECO:0007669"/>
    <property type="project" value="InterPro"/>
</dbReference>
<name>A0A949TIU0_9CLOT</name>
<reference evidence="4" key="1">
    <citation type="submission" date="2020-12" db="EMBL/GenBank/DDBJ databases">
        <title>Clostridium thailandense sp. nov., a novel acetogenic bacterium isolated from peat land soil in Thailand.</title>
        <authorList>
            <person name="Chaikitkaew S."/>
            <person name="Birkeland N.K."/>
        </authorList>
    </citation>
    <scope>NUCLEOTIDE SEQUENCE</scope>
    <source>
        <strain evidence="4">PL3</strain>
    </source>
</reference>
<dbReference type="SMART" id="SM00448">
    <property type="entry name" value="REC"/>
    <property type="match status" value="1"/>
</dbReference>
<gene>
    <name evidence="4" type="ORF">I6U48_00180</name>
</gene>
<keyword evidence="5" id="KW-1185">Reference proteome</keyword>
<sequence length="431" mass="48215">MDILIVDDSKLNLNIAQDMLIENHIQCSIVLANSGEEAISILDKMHIDIVLLDIVMPGLSGVEVLKIIKSSDKYKNTNVIMLTSLRDKSILKQCFELGASDFINKPIDSTEFIARIKASIREIFYKESLEGAFKMVSSKNKKLSEANKTLRETQFYITQKEKIVAVGELAAGIAHELNTPLGYVSSNFEVFKKDIEKVKDIITMYHDLISQMNALGIENGDIKNAVDKIKNEEKSVHLDFVLEDLDGLIDESKDGVDKAAEIVRVLRNFAEIEFEPNIKLNDLNSIIEEVLLITSSEYKGKITVEKNFKDIPMVSCSRGMISQVLINIMTNAFQFVKISYLEKGGKVTIETSNDDKYVICRVVDNGPGIRPEIMNRIFNPFFTTKDVGEGTGLGLSVAYDIVVNKHNGQLVVENNKPSGAIFTVKLPFDYD</sequence>
<dbReference type="Proteomes" id="UP000694308">
    <property type="component" value="Unassembled WGS sequence"/>
</dbReference>
<dbReference type="PANTHER" id="PTHR43065">
    <property type="entry name" value="SENSOR HISTIDINE KINASE"/>
    <property type="match status" value="1"/>
</dbReference>
<dbReference type="EMBL" id="JAEEGC010000002">
    <property type="protein sequence ID" value="MBV7271337.1"/>
    <property type="molecule type" value="Genomic_DNA"/>
</dbReference>
<feature type="domain" description="Response regulatory" evidence="3">
    <location>
        <begin position="2"/>
        <end position="120"/>
    </location>
</feature>
<evidence type="ECO:0000313" key="4">
    <source>
        <dbReference type="EMBL" id="MBV7271337.1"/>
    </source>
</evidence>
<dbReference type="PANTHER" id="PTHR43065:SF50">
    <property type="entry name" value="HISTIDINE KINASE"/>
    <property type="match status" value="1"/>
</dbReference>
<dbReference type="Pfam" id="PF02518">
    <property type="entry name" value="HATPase_c"/>
    <property type="match status" value="1"/>
</dbReference>
<proteinExistence type="predicted"/>
<dbReference type="SMART" id="SM00387">
    <property type="entry name" value="HATPase_c"/>
    <property type="match status" value="1"/>
</dbReference>
<evidence type="ECO:0000259" key="3">
    <source>
        <dbReference type="PROSITE" id="PS50110"/>
    </source>
</evidence>
<organism evidence="4 5">
    <name type="scientific">Clostridium thailandense</name>
    <dbReference type="NCBI Taxonomy" id="2794346"/>
    <lineage>
        <taxon>Bacteria</taxon>
        <taxon>Bacillati</taxon>
        <taxon>Bacillota</taxon>
        <taxon>Clostridia</taxon>
        <taxon>Eubacteriales</taxon>
        <taxon>Clostridiaceae</taxon>
        <taxon>Clostridium</taxon>
    </lineage>
</organism>
<protein>
    <submittedName>
        <fullName evidence="4">Hybrid sensor histidine kinase/response regulator</fullName>
    </submittedName>
</protein>
<feature type="modified residue" description="4-aspartylphosphate" evidence="1">
    <location>
        <position position="53"/>
    </location>
</feature>
<keyword evidence="4" id="KW-0418">Kinase</keyword>
<dbReference type="Pfam" id="PF00072">
    <property type="entry name" value="Response_reg"/>
    <property type="match status" value="1"/>
</dbReference>
<dbReference type="CDD" id="cd00082">
    <property type="entry name" value="HisKA"/>
    <property type="match status" value="1"/>
</dbReference>
<dbReference type="PROSITE" id="PS50110">
    <property type="entry name" value="RESPONSE_REGULATORY"/>
    <property type="match status" value="1"/>
</dbReference>
<evidence type="ECO:0000313" key="5">
    <source>
        <dbReference type="Proteomes" id="UP000694308"/>
    </source>
</evidence>
<accession>A0A949TIU0</accession>
<keyword evidence="4" id="KW-0808">Transferase</keyword>
<feature type="domain" description="Histidine kinase" evidence="2">
    <location>
        <begin position="172"/>
        <end position="430"/>
    </location>
</feature>
<evidence type="ECO:0000259" key="2">
    <source>
        <dbReference type="PROSITE" id="PS50109"/>
    </source>
</evidence>
<dbReference type="InterPro" id="IPR003661">
    <property type="entry name" value="HisK_dim/P_dom"/>
</dbReference>
<comment type="caution">
    <text evidence="4">The sequence shown here is derived from an EMBL/GenBank/DDBJ whole genome shotgun (WGS) entry which is preliminary data.</text>
</comment>
<evidence type="ECO:0000256" key="1">
    <source>
        <dbReference type="PROSITE-ProRule" id="PRU00169"/>
    </source>
</evidence>
<dbReference type="PROSITE" id="PS50109">
    <property type="entry name" value="HIS_KIN"/>
    <property type="match status" value="1"/>
</dbReference>
<dbReference type="RefSeq" id="WP_218318377.1">
    <property type="nucleotide sequence ID" value="NZ_JAEEGC010000002.1"/>
</dbReference>
<dbReference type="InterPro" id="IPR005467">
    <property type="entry name" value="His_kinase_dom"/>
</dbReference>